<protein>
    <recommendedName>
        <fullName evidence="7">Putative NAD(P)H nitroreductase</fullName>
        <ecNumber evidence="7">1.-.-.-</ecNumber>
    </recommendedName>
</protein>
<dbReference type="PANTHER" id="PTHR43821">
    <property type="entry name" value="NAD(P)H NITROREDUCTASE YDJA-RELATED"/>
    <property type="match status" value="1"/>
</dbReference>
<dbReference type="SUPFAM" id="SSF55469">
    <property type="entry name" value="FMN-dependent nitroreductase-like"/>
    <property type="match status" value="1"/>
</dbReference>
<gene>
    <name evidence="10" type="ORF">M23134_01751</name>
</gene>
<keyword evidence="11" id="KW-1185">Reference proteome</keyword>
<keyword evidence="3 7" id="KW-0288">FMN</keyword>
<dbReference type="GO" id="GO:0016491">
    <property type="term" value="F:oxidoreductase activity"/>
    <property type="evidence" value="ECO:0007669"/>
    <property type="project" value="UniProtKB-UniRule"/>
</dbReference>
<dbReference type="eggNOG" id="COG0778">
    <property type="taxonomic scope" value="Bacteria"/>
</dbReference>
<evidence type="ECO:0000256" key="2">
    <source>
        <dbReference type="ARBA" id="ARBA00022630"/>
    </source>
</evidence>
<dbReference type="Gene3D" id="3.40.109.10">
    <property type="entry name" value="NADH Oxidase"/>
    <property type="match status" value="1"/>
</dbReference>
<accession>A1ZYX5</accession>
<evidence type="ECO:0000313" key="10">
    <source>
        <dbReference type="EMBL" id="EAY24411.1"/>
    </source>
</evidence>
<evidence type="ECO:0000256" key="6">
    <source>
        <dbReference type="ARBA" id="ARBA00023027"/>
    </source>
</evidence>
<dbReference type="InterPro" id="IPR026021">
    <property type="entry name" value="YdjA-like"/>
</dbReference>
<dbReference type="RefSeq" id="WP_002704863.1">
    <property type="nucleotide sequence ID" value="NZ_AAWS01000070.1"/>
</dbReference>
<keyword evidence="2 7" id="KW-0285">Flavoprotein</keyword>
<organism evidence="10 11">
    <name type="scientific">Microscilla marina ATCC 23134</name>
    <dbReference type="NCBI Taxonomy" id="313606"/>
    <lineage>
        <taxon>Bacteria</taxon>
        <taxon>Pseudomonadati</taxon>
        <taxon>Bacteroidota</taxon>
        <taxon>Cytophagia</taxon>
        <taxon>Cytophagales</taxon>
        <taxon>Microscillaceae</taxon>
        <taxon>Microscilla</taxon>
    </lineage>
</organism>
<keyword evidence="6 7" id="KW-0520">NAD</keyword>
<dbReference type="InterPro" id="IPR052530">
    <property type="entry name" value="NAD(P)H_nitroreductase"/>
</dbReference>
<name>A1ZYX5_MICM2</name>
<dbReference type="PANTHER" id="PTHR43821:SF1">
    <property type="entry name" value="NAD(P)H NITROREDUCTASE YDJA-RELATED"/>
    <property type="match status" value="1"/>
</dbReference>
<comment type="cofactor">
    <cofactor evidence="8">
        <name>FMN</name>
        <dbReference type="ChEBI" id="CHEBI:58210"/>
    </cofactor>
    <text evidence="8">Binds 1 FMN per subunit.</text>
</comment>
<feature type="binding site" description="in other chain" evidence="8">
    <location>
        <begin position="155"/>
        <end position="157"/>
    </location>
    <ligand>
        <name>FMN</name>
        <dbReference type="ChEBI" id="CHEBI:58210"/>
        <note>ligand shared between dimeric partners</note>
    </ligand>
</feature>
<dbReference type="CDD" id="cd02135">
    <property type="entry name" value="YdjA-like"/>
    <property type="match status" value="1"/>
</dbReference>
<feature type="binding site" description="in other chain" evidence="8">
    <location>
        <begin position="28"/>
        <end position="30"/>
    </location>
    <ligand>
        <name>FMN</name>
        <dbReference type="ChEBI" id="CHEBI:58210"/>
        <note>ligand shared between dimeric partners</note>
    </ligand>
</feature>
<comment type="similarity">
    <text evidence="1 7">Belongs to the nitroreductase family.</text>
</comment>
<evidence type="ECO:0000256" key="3">
    <source>
        <dbReference type="ARBA" id="ARBA00022643"/>
    </source>
</evidence>
<comment type="caution">
    <text evidence="10">The sequence shown here is derived from an EMBL/GenBank/DDBJ whole genome shotgun (WGS) entry which is preliminary data.</text>
</comment>
<evidence type="ECO:0000259" key="9">
    <source>
        <dbReference type="Pfam" id="PF00881"/>
    </source>
</evidence>
<evidence type="ECO:0000256" key="7">
    <source>
        <dbReference type="PIRNR" id="PIRNR000232"/>
    </source>
</evidence>
<evidence type="ECO:0000313" key="11">
    <source>
        <dbReference type="Proteomes" id="UP000004095"/>
    </source>
</evidence>
<proteinExistence type="inferred from homology"/>
<evidence type="ECO:0000256" key="4">
    <source>
        <dbReference type="ARBA" id="ARBA00022857"/>
    </source>
</evidence>
<dbReference type="InterPro" id="IPR000415">
    <property type="entry name" value="Nitroreductase-like"/>
</dbReference>
<dbReference type="AlphaFoldDB" id="A1ZYX5"/>
<feature type="binding site" evidence="8">
    <location>
        <position position="59"/>
    </location>
    <ligand>
        <name>FMN</name>
        <dbReference type="ChEBI" id="CHEBI:58210"/>
        <note>ligand shared between dimeric partners</note>
    </ligand>
</feature>
<evidence type="ECO:0000256" key="8">
    <source>
        <dbReference type="PIRSR" id="PIRSR000232-1"/>
    </source>
</evidence>
<dbReference type="PIRSF" id="PIRSF000232">
    <property type="entry name" value="YdjA"/>
    <property type="match status" value="1"/>
</dbReference>
<evidence type="ECO:0000256" key="5">
    <source>
        <dbReference type="ARBA" id="ARBA00023002"/>
    </source>
</evidence>
<dbReference type="Proteomes" id="UP000004095">
    <property type="component" value="Unassembled WGS sequence"/>
</dbReference>
<dbReference type="EC" id="1.-.-.-" evidence="7"/>
<keyword evidence="4 7" id="KW-0521">NADP</keyword>
<sequence>MKVDFMQTQTDIQTPFNIDEINRLMRERRSVFPKQFSGKAIPREIIEQILENANWAPNHGKTEPWRFVVFTGEGLKELARFQSELYKRITPADQFDQKKFDKLANKPLMASHVIAIGMSRQVSEKIPEIEEIEAVACAVQNIYLTATAYGVGGYWGSGGVTYREEAKDFFGLDPQDKLLGFFYLGYPEKTPKAGTRGDIKDKVVWVEE</sequence>
<dbReference type="InterPro" id="IPR029479">
    <property type="entry name" value="Nitroreductase"/>
</dbReference>
<keyword evidence="5 7" id="KW-0560">Oxidoreductase</keyword>
<feature type="domain" description="Nitroreductase" evidence="9">
    <location>
        <begin position="26"/>
        <end position="186"/>
    </location>
</feature>
<dbReference type="Pfam" id="PF00881">
    <property type="entry name" value="Nitroreductase"/>
    <property type="match status" value="1"/>
</dbReference>
<evidence type="ECO:0000256" key="1">
    <source>
        <dbReference type="ARBA" id="ARBA00007118"/>
    </source>
</evidence>
<reference evidence="10 11" key="1">
    <citation type="submission" date="2007-01" db="EMBL/GenBank/DDBJ databases">
        <authorList>
            <person name="Haygood M."/>
            <person name="Podell S."/>
            <person name="Anderson C."/>
            <person name="Hopkinson B."/>
            <person name="Roe K."/>
            <person name="Barbeau K."/>
            <person name="Gaasterland T."/>
            <person name="Ferriera S."/>
            <person name="Johnson J."/>
            <person name="Kravitz S."/>
            <person name="Beeson K."/>
            <person name="Sutton G."/>
            <person name="Rogers Y.-H."/>
            <person name="Friedman R."/>
            <person name="Frazier M."/>
            <person name="Venter J.C."/>
        </authorList>
    </citation>
    <scope>NUCLEOTIDE SEQUENCE [LARGE SCALE GENOMIC DNA]</scope>
    <source>
        <strain evidence="10 11">ATCC 23134</strain>
    </source>
</reference>
<dbReference type="EMBL" id="AAWS01000070">
    <property type="protein sequence ID" value="EAY24411.1"/>
    <property type="molecule type" value="Genomic_DNA"/>
</dbReference>